<feature type="region of interest" description="Disordered" evidence="1">
    <location>
        <begin position="178"/>
        <end position="206"/>
    </location>
</feature>
<protein>
    <submittedName>
        <fullName evidence="2">Uncharacterized protein</fullName>
    </submittedName>
</protein>
<proteinExistence type="predicted"/>
<organism evidence="2 3">
    <name type="scientific">Myriangium duriaei CBS 260.36</name>
    <dbReference type="NCBI Taxonomy" id="1168546"/>
    <lineage>
        <taxon>Eukaryota</taxon>
        <taxon>Fungi</taxon>
        <taxon>Dikarya</taxon>
        <taxon>Ascomycota</taxon>
        <taxon>Pezizomycotina</taxon>
        <taxon>Dothideomycetes</taxon>
        <taxon>Dothideomycetidae</taxon>
        <taxon>Myriangiales</taxon>
        <taxon>Myriangiaceae</taxon>
        <taxon>Myriangium</taxon>
    </lineage>
</organism>
<reference evidence="2" key="1">
    <citation type="journal article" date="2020" name="Stud. Mycol.">
        <title>101 Dothideomycetes genomes: a test case for predicting lifestyles and emergence of pathogens.</title>
        <authorList>
            <person name="Haridas S."/>
            <person name="Albert R."/>
            <person name="Binder M."/>
            <person name="Bloem J."/>
            <person name="Labutti K."/>
            <person name="Salamov A."/>
            <person name="Andreopoulos B."/>
            <person name="Baker S."/>
            <person name="Barry K."/>
            <person name="Bills G."/>
            <person name="Bluhm B."/>
            <person name="Cannon C."/>
            <person name="Castanera R."/>
            <person name="Culley D."/>
            <person name="Daum C."/>
            <person name="Ezra D."/>
            <person name="Gonzalez J."/>
            <person name="Henrissat B."/>
            <person name="Kuo A."/>
            <person name="Liang C."/>
            <person name="Lipzen A."/>
            <person name="Lutzoni F."/>
            <person name="Magnuson J."/>
            <person name="Mondo S."/>
            <person name="Nolan M."/>
            <person name="Ohm R."/>
            <person name="Pangilinan J."/>
            <person name="Park H.-J."/>
            <person name="Ramirez L."/>
            <person name="Alfaro M."/>
            <person name="Sun H."/>
            <person name="Tritt A."/>
            <person name="Yoshinaga Y."/>
            <person name="Zwiers L.-H."/>
            <person name="Turgeon B."/>
            <person name="Goodwin S."/>
            <person name="Spatafora J."/>
            <person name="Crous P."/>
            <person name="Grigoriev I."/>
        </authorList>
    </citation>
    <scope>NUCLEOTIDE SEQUENCE</scope>
    <source>
        <strain evidence="2">CBS 260.36</strain>
    </source>
</reference>
<feature type="compositionally biased region" description="Polar residues" evidence="1">
    <location>
        <begin position="192"/>
        <end position="206"/>
    </location>
</feature>
<dbReference type="AlphaFoldDB" id="A0A9P4IUA4"/>
<evidence type="ECO:0000256" key="1">
    <source>
        <dbReference type="SAM" id="MobiDB-lite"/>
    </source>
</evidence>
<sequence>MPYIPSPCPTKDMPTLEEVAVANNADMVGYKKIINAWRLYHWDQWRAARQRKDRLNSDIEFSQHQDCVRMRECIKWREQELKEVLVNQQILRPQRVLSGRVVKKRPAPAPSEGSTRFIRRPFSLGIPTMQPMQSTPPSDCELGNGVYSHNGVSLNLDSYPEVISSWLSYQHASDTFRQSKQSGELSEDKLVSHSTLNGNPATASNI</sequence>
<evidence type="ECO:0000313" key="3">
    <source>
        <dbReference type="Proteomes" id="UP000799439"/>
    </source>
</evidence>
<evidence type="ECO:0000313" key="2">
    <source>
        <dbReference type="EMBL" id="KAF2147962.1"/>
    </source>
</evidence>
<name>A0A9P4IUA4_9PEZI</name>
<dbReference type="Proteomes" id="UP000799439">
    <property type="component" value="Unassembled WGS sequence"/>
</dbReference>
<accession>A0A9P4IUA4</accession>
<gene>
    <name evidence="2" type="ORF">K461DRAFT_302307</name>
</gene>
<keyword evidence="3" id="KW-1185">Reference proteome</keyword>
<comment type="caution">
    <text evidence="2">The sequence shown here is derived from an EMBL/GenBank/DDBJ whole genome shotgun (WGS) entry which is preliminary data.</text>
</comment>
<dbReference type="EMBL" id="ML996094">
    <property type="protein sequence ID" value="KAF2147962.1"/>
    <property type="molecule type" value="Genomic_DNA"/>
</dbReference>